<dbReference type="EMBL" id="CM026429">
    <property type="protein sequence ID" value="KAG0563962.1"/>
    <property type="molecule type" value="Genomic_DNA"/>
</dbReference>
<keyword evidence="1" id="KW-0732">Signal</keyword>
<proteinExistence type="predicted"/>
<feature type="signal peptide" evidence="1">
    <location>
        <begin position="1"/>
        <end position="24"/>
    </location>
</feature>
<gene>
    <name evidence="2" type="ORF">KC19_8G071600</name>
</gene>
<dbReference type="Proteomes" id="UP000822688">
    <property type="component" value="Chromosome 8"/>
</dbReference>
<evidence type="ECO:0000256" key="1">
    <source>
        <dbReference type="SAM" id="SignalP"/>
    </source>
</evidence>
<reference evidence="2" key="1">
    <citation type="submission" date="2020-06" db="EMBL/GenBank/DDBJ databases">
        <title>WGS assembly of Ceratodon purpureus strain R40.</title>
        <authorList>
            <person name="Carey S.B."/>
            <person name="Jenkins J."/>
            <person name="Shu S."/>
            <person name="Lovell J.T."/>
            <person name="Sreedasyam A."/>
            <person name="Maumus F."/>
            <person name="Tiley G.P."/>
            <person name="Fernandez-Pozo N."/>
            <person name="Barry K."/>
            <person name="Chen C."/>
            <person name="Wang M."/>
            <person name="Lipzen A."/>
            <person name="Daum C."/>
            <person name="Saski C.A."/>
            <person name="Payton A.C."/>
            <person name="Mcbreen J.C."/>
            <person name="Conrad R.E."/>
            <person name="Kollar L.M."/>
            <person name="Olsson S."/>
            <person name="Huttunen S."/>
            <person name="Landis J.B."/>
            <person name="Wickett N.J."/>
            <person name="Johnson M.G."/>
            <person name="Rensing S.A."/>
            <person name="Grimwood J."/>
            <person name="Schmutz J."/>
            <person name="Mcdaniel S.F."/>
        </authorList>
    </citation>
    <scope>NUCLEOTIDE SEQUENCE</scope>
    <source>
        <strain evidence="2">R40</strain>
    </source>
</reference>
<organism evidence="2 3">
    <name type="scientific">Ceratodon purpureus</name>
    <name type="common">Fire moss</name>
    <name type="synonym">Dicranum purpureum</name>
    <dbReference type="NCBI Taxonomy" id="3225"/>
    <lineage>
        <taxon>Eukaryota</taxon>
        <taxon>Viridiplantae</taxon>
        <taxon>Streptophyta</taxon>
        <taxon>Embryophyta</taxon>
        <taxon>Bryophyta</taxon>
        <taxon>Bryophytina</taxon>
        <taxon>Bryopsida</taxon>
        <taxon>Dicranidae</taxon>
        <taxon>Pseudoditrichales</taxon>
        <taxon>Ditrichaceae</taxon>
        <taxon>Ceratodon</taxon>
    </lineage>
</organism>
<comment type="caution">
    <text evidence="2">The sequence shown here is derived from an EMBL/GenBank/DDBJ whole genome shotgun (WGS) entry which is preliminary data.</text>
</comment>
<name>A0A8T0H4C0_CERPU</name>
<dbReference type="AlphaFoldDB" id="A0A8T0H4C0"/>
<feature type="chain" id="PRO_5035721536" evidence="1">
    <location>
        <begin position="25"/>
        <end position="128"/>
    </location>
</feature>
<protein>
    <submittedName>
        <fullName evidence="2">Uncharacterized protein</fullName>
    </submittedName>
</protein>
<accession>A0A8T0H4C0</accession>
<sequence length="128" mass="13414">MGNCSCSLELRLLMQTLVMTAARGIEMMKKPSYESFAGRELPGGKGSEAADQAQRVIHQGSVAAVSADADYGLEVVAVNVVIVDDIAAAPEESTVIVSLGSPENSIKVGDLTKSDFEVIMSICPVLNV</sequence>
<keyword evidence="3" id="KW-1185">Reference proteome</keyword>
<evidence type="ECO:0000313" key="3">
    <source>
        <dbReference type="Proteomes" id="UP000822688"/>
    </source>
</evidence>
<evidence type="ECO:0000313" key="2">
    <source>
        <dbReference type="EMBL" id="KAG0563962.1"/>
    </source>
</evidence>